<organism evidence="10 11">
    <name type="scientific">Wenjunlia vitaminophila</name>
    <name type="common">Streptomyces vitaminophilus</name>
    <dbReference type="NCBI Taxonomy" id="76728"/>
    <lineage>
        <taxon>Bacteria</taxon>
        <taxon>Bacillati</taxon>
        <taxon>Actinomycetota</taxon>
        <taxon>Actinomycetes</taxon>
        <taxon>Kitasatosporales</taxon>
        <taxon>Streptomycetaceae</taxon>
        <taxon>Wenjunlia</taxon>
    </lineage>
</organism>
<evidence type="ECO:0000256" key="1">
    <source>
        <dbReference type="ARBA" id="ARBA00004651"/>
    </source>
</evidence>
<feature type="domain" description="ABC transmembrane type-1" evidence="9">
    <location>
        <begin position="95"/>
        <end position="287"/>
    </location>
</feature>
<dbReference type="CDD" id="cd06261">
    <property type="entry name" value="TM_PBP2"/>
    <property type="match status" value="1"/>
</dbReference>
<dbReference type="SUPFAM" id="SSF161098">
    <property type="entry name" value="MetI-like"/>
    <property type="match status" value="1"/>
</dbReference>
<evidence type="ECO:0000256" key="8">
    <source>
        <dbReference type="SAM" id="MobiDB-lite"/>
    </source>
</evidence>
<dbReference type="STRING" id="76728.AQ490_25560"/>
<comment type="caution">
    <text evidence="10">The sequence shown here is derived from an EMBL/GenBank/DDBJ whole genome shotgun (WGS) entry which is preliminary data.</text>
</comment>
<keyword evidence="3" id="KW-1003">Cell membrane</keyword>
<evidence type="ECO:0000256" key="2">
    <source>
        <dbReference type="ARBA" id="ARBA00022448"/>
    </source>
</evidence>
<accession>A0A0T6LQJ3</accession>
<keyword evidence="2 7" id="KW-0813">Transport</keyword>
<dbReference type="Pfam" id="PF00528">
    <property type="entry name" value="BPD_transp_1"/>
    <property type="match status" value="1"/>
</dbReference>
<feature type="transmembrane region" description="Helical" evidence="7">
    <location>
        <begin position="31"/>
        <end position="52"/>
    </location>
</feature>
<evidence type="ECO:0000256" key="7">
    <source>
        <dbReference type="RuleBase" id="RU363032"/>
    </source>
</evidence>
<keyword evidence="6 7" id="KW-0472">Membrane</keyword>
<keyword evidence="5 7" id="KW-1133">Transmembrane helix</keyword>
<feature type="transmembrane region" description="Helical" evidence="7">
    <location>
        <begin position="163"/>
        <end position="186"/>
    </location>
</feature>
<keyword evidence="11" id="KW-1185">Reference proteome</keyword>
<dbReference type="PROSITE" id="PS50928">
    <property type="entry name" value="ABC_TM1"/>
    <property type="match status" value="1"/>
</dbReference>
<dbReference type="Gene3D" id="1.10.3720.10">
    <property type="entry name" value="MetI-like"/>
    <property type="match status" value="1"/>
</dbReference>
<name>A0A0T6LQJ3_WENVI</name>
<dbReference type="PANTHER" id="PTHR43744:SF12">
    <property type="entry name" value="ABC TRANSPORTER PERMEASE PROTEIN MG189-RELATED"/>
    <property type="match status" value="1"/>
</dbReference>
<evidence type="ECO:0000256" key="3">
    <source>
        <dbReference type="ARBA" id="ARBA00022475"/>
    </source>
</evidence>
<dbReference type="RefSeq" id="WP_018382001.1">
    <property type="nucleotide sequence ID" value="NZ_LLZU01000025.1"/>
</dbReference>
<evidence type="ECO:0000256" key="4">
    <source>
        <dbReference type="ARBA" id="ARBA00022692"/>
    </source>
</evidence>
<comment type="similarity">
    <text evidence="7">Belongs to the binding-protein-dependent transport system permease family.</text>
</comment>
<feature type="region of interest" description="Disordered" evidence="8">
    <location>
        <begin position="1"/>
        <end position="26"/>
    </location>
</feature>
<reference evidence="10 11" key="1">
    <citation type="submission" date="2015-10" db="EMBL/GenBank/DDBJ databases">
        <title>Draft genome sequence of pyrrolomycin-producing Streptomyces vitaminophilus.</title>
        <authorList>
            <person name="Graham D.E."/>
            <person name="Mahan K.M."/>
            <person name="Klingeman D.M."/>
            <person name="Hettich R.L."/>
            <person name="Parry R.J."/>
        </authorList>
    </citation>
    <scope>NUCLEOTIDE SEQUENCE [LARGE SCALE GENOMIC DNA]</scope>
    <source>
        <strain evidence="10 11">ATCC 31673</strain>
    </source>
</reference>
<gene>
    <name evidence="10" type="ORF">AQ490_25560</name>
</gene>
<feature type="transmembrane region" description="Helical" evidence="7">
    <location>
        <begin position="98"/>
        <end position="119"/>
    </location>
</feature>
<dbReference type="eggNOG" id="COG0395">
    <property type="taxonomic scope" value="Bacteria"/>
</dbReference>
<dbReference type="GO" id="GO:0005886">
    <property type="term" value="C:plasma membrane"/>
    <property type="evidence" value="ECO:0007669"/>
    <property type="project" value="UniProtKB-SubCell"/>
</dbReference>
<evidence type="ECO:0000313" key="10">
    <source>
        <dbReference type="EMBL" id="KRV48379.1"/>
    </source>
</evidence>
<evidence type="ECO:0000256" key="6">
    <source>
        <dbReference type="ARBA" id="ARBA00023136"/>
    </source>
</evidence>
<dbReference type="EMBL" id="LLZU01000025">
    <property type="protein sequence ID" value="KRV48379.1"/>
    <property type="molecule type" value="Genomic_DNA"/>
</dbReference>
<dbReference type="InterPro" id="IPR000515">
    <property type="entry name" value="MetI-like"/>
</dbReference>
<dbReference type="OrthoDB" id="2063054at2"/>
<proteinExistence type="inferred from homology"/>
<dbReference type="Proteomes" id="UP000050867">
    <property type="component" value="Unassembled WGS sequence"/>
</dbReference>
<feature type="transmembrane region" description="Helical" evidence="7">
    <location>
        <begin position="265"/>
        <end position="287"/>
    </location>
</feature>
<sequence>MSKQSTAPHRRSGPGRPALPARRRGSPAAQLSTTVLLLAVAGYFLMPIWWLLVSSTKSSGDLFGTNGFWFGSSIRIGDNLSKVFHHSDGAFTGWLLNSLLYCGAGALVATLTAGMAGYALAKYPFKGREGVFALILGAVLIPPPLLALPLYLLASATGIANTYWAVLIPSAVTPFGVYLARVYAAASVPDELTDAARVDGAGELRIFFTIGLRLMSPALVTIYLFQFVGIWNNFFLPLMMLADDKLWPLTLGLYYWNSQLRSQPWYDIVVTGSLISVVPLVIAFLTLQRFWRSGLSAGSLKT</sequence>
<dbReference type="GO" id="GO:0055085">
    <property type="term" value="P:transmembrane transport"/>
    <property type="evidence" value="ECO:0007669"/>
    <property type="project" value="InterPro"/>
</dbReference>
<dbReference type="AlphaFoldDB" id="A0A0T6LQJ3"/>
<feature type="transmembrane region" description="Helical" evidence="7">
    <location>
        <begin position="206"/>
        <end position="231"/>
    </location>
</feature>
<evidence type="ECO:0000313" key="11">
    <source>
        <dbReference type="Proteomes" id="UP000050867"/>
    </source>
</evidence>
<comment type="subcellular location">
    <subcellularLocation>
        <location evidence="1 7">Cell membrane</location>
        <topology evidence="1 7">Multi-pass membrane protein</topology>
    </subcellularLocation>
</comment>
<protein>
    <submittedName>
        <fullName evidence="10">Sugar ABC transporter permease</fullName>
    </submittedName>
</protein>
<dbReference type="InterPro" id="IPR035906">
    <property type="entry name" value="MetI-like_sf"/>
</dbReference>
<keyword evidence="4 7" id="KW-0812">Transmembrane</keyword>
<evidence type="ECO:0000259" key="9">
    <source>
        <dbReference type="PROSITE" id="PS50928"/>
    </source>
</evidence>
<dbReference type="PANTHER" id="PTHR43744">
    <property type="entry name" value="ABC TRANSPORTER PERMEASE PROTEIN MG189-RELATED-RELATED"/>
    <property type="match status" value="1"/>
</dbReference>
<evidence type="ECO:0000256" key="5">
    <source>
        <dbReference type="ARBA" id="ARBA00022989"/>
    </source>
</evidence>
<feature type="transmembrane region" description="Helical" evidence="7">
    <location>
        <begin position="131"/>
        <end position="151"/>
    </location>
</feature>